<protein>
    <submittedName>
        <fullName evidence="2">Uncharacterized protein</fullName>
    </submittedName>
</protein>
<evidence type="ECO:0000256" key="1">
    <source>
        <dbReference type="SAM" id="MobiDB-lite"/>
    </source>
</evidence>
<accession>A0A0H2XDB9</accession>
<evidence type="ECO:0000313" key="3">
    <source>
        <dbReference type="Proteomes" id="UP000006693"/>
    </source>
</evidence>
<keyword evidence="3" id="KW-1185">Reference proteome</keyword>
<dbReference type="KEGG" id="bma:BMAA0682"/>
<name>A0A0H2XDB9_BURMA</name>
<dbReference type="Proteomes" id="UP000006693">
    <property type="component" value="Chromosome 2"/>
</dbReference>
<proteinExistence type="predicted"/>
<dbReference type="EMBL" id="CP000011">
    <property type="protein sequence ID" value="AAY59181.1"/>
    <property type="molecule type" value="Genomic_DNA"/>
</dbReference>
<organism evidence="2 3">
    <name type="scientific">Burkholderia mallei (strain ATCC 23344)</name>
    <dbReference type="NCBI Taxonomy" id="243160"/>
    <lineage>
        <taxon>Bacteria</taxon>
        <taxon>Pseudomonadati</taxon>
        <taxon>Pseudomonadota</taxon>
        <taxon>Betaproteobacteria</taxon>
        <taxon>Burkholderiales</taxon>
        <taxon>Burkholderiaceae</taxon>
        <taxon>Burkholderia</taxon>
        <taxon>pseudomallei group</taxon>
    </lineage>
</organism>
<dbReference type="HOGENOM" id="CLU_2033700_0_0_4"/>
<feature type="region of interest" description="Disordered" evidence="1">
    <location>
        <begin position="1"/>
        <end position="31"/>
    </location>
</feature>
<reference evidence="2 3" key="1">
    <citation type="journal article" date="2004" name="Proc. Natl. Acad. Sci. U.S.A.">
        <title>Structural flexibility in the Burkholderia mallei genome.</title>
        <authorList>
            <person name="Nierman W.C."/>
            <person name="DeShazer D."/>
            <person name="Kim H.S."/>
            <person name="Tettelin H."/>
            <person name="Nelson K.E."/>
            <person name="Feldblyum T."/>
            <person name="Ulrich R.L."/>
            <person name="Ronning C.M."/>
            <person name="Brinkac L.M."/>
            <person name="Daugherty S.C."/>
            <person name="Davidsen T.D."/>
            <person name="Deboy R.T."/>
            <person name="Dimitrov G."/>
            <person name="Dodson R.J."/>
            <person name="Durkin A.S."/>
            <person name="Gwinn M.L."/>
            <person name="Haft D.H."/>
            <person name="Khouri H."/>
            <person name="Kolonay J.F."/>
            <person name="Madupu R."/>
            <person name="Mohammoud Y."/>
            <person name="Nelson W.C."/>
            <person name="Radune D."/>
            <person name="Romero C.M."/>
            <person name="Sarria S."/>
            <person name="Selengut J."/>
            <person name="Shamblin C."/>
            <person name="Sullivan S.A."/>
            <person name="White O."/>
            <person name="Yu Y."/>
            <person name="Zafar N."/>
            <person name="Zhou L."/>
            <person name="Fraser C.M."/>
        </authorList>
    </citation>
    <scope>NUCLEOTIDE SEQUENCE [LARGE SCALE GENOMIC DNA]</scope>
    <source>
        <strain evidence="2 3">ATCC 23344</strain>
    </source>
</reference>
<dbReference type="AlphaFoldDB" id="A0A0H2XDB9"/>
<sequence length="121" mass="13597">MRCTTGGKPHTPPCKSVLHSAWRSPRDDSAQARVCRARRSAFIRHSRRAIHRFTDSPIHRSIDPSIHRSTDPPIHRAQAAQRAAYTGAPAPAPLARIFPARRSVRMPCYQTESFPPRAIAR</sequence>
<gene>
    <name evidence="2" type="ordered locus">BMAA0682</name>
</gene>
<evidence type="ECO:0000313" key="2">
    <source>
        <dbReference type="EMBL" id="AAY59181.1"/>
    </source>
</evidence>